<evidence type="ECO:0000259" key="5">
    <source>
        <dbReference type="PROSITE" id="PS51005"/>
    </source>
</evidence>
<dbReference type="SUPFAM" id="SSF101941">
    <property type="entry name" value="NAC domain"/>
    <property type="match status" value="1"/>
</dbReference>
<dbReference type="Proteomes" id="UP000594261">
    <property type="component" value="Chromosome 2"/>
</dbReference>
<evidence type="ECO:0000256" key="3">
    <source>
        <dbReference type="ARBA" id="ARBA00023163"/>
    </source>
</evidence>
<keyword evidence="2" id="KW-0238">DNA-binding</keyword>
<dbReference type="Gene3D" id="2.170.150.80">
    <property type="entry name" value="NAC domain"/>
    <property type="match status" value="1"/>
</dbReference>
<dbReference type="EnsemblPlants" id="QL02p081624:mrna">
    <property type="protein sequence ID" value="QL02p081624:mrna"/>
    <property type="gene ID" value="QL02p081624"/>
</dbReference>
<keyword evidence="7" id="KW-1185">Reference proteome</keyword>
<evidence type="ECO:0000256" key="1">
    <source>
        <dbReference type="ARBA" id="ARBA00023015"/>
    </source>
</evidence>
<dbReference type="GO" id="GO:0003677">
    <property type="term" value="F:DNA binding"/>
    <property type="evidence" value="ECO:0007669"/>
    <property type="project" value="UniProtKB-KW"/>
</dbReference>
<dbReference type="InParanoid" id="A0A7N2L0X2"/>
<reference evidence="6" key="2">
    <citation type="submission" date="2021-01" db="UniProtKB">
        <authorList>
            <consortium name="EnsemblPlants"/>
        </authorList>
    </citation>
    <scope>IDENTIFICATION</scope>
</reference>
<feature type="domain" description="NAC" evidence="5">
    <location>
        <begin position="1"/>
        <end position="91"/>
    </location>
</feature>
<evidence type="ECO:0000313" key="6">
    <source>
        <dbReference type="EnsemblPlants" id="QL02p081624:mrna"/>
    </source>
</evidence>
<dbReference type="GO" id="GO:0006355">
    <property type="term" value="P:regulation of DNA-templated transcription"/>
    <property type="evidence" value="ECO:0007669"/>
    <property type="project" value="InterPro"/>
</dbReference>
<keyword evidence="3" id="KW-0804">Transcription</keyword>
<keyword evidence="4" id="KW-0539">Nucleus</keyword>
<evidence type="ECO:0000313" key="7">
    <source>
        <dbReference type="Proteomes" id="UP000594261"/>
    </source>
</evidence>
<evidence type="ECO:0000256" key="4">
    <source>
        <dbReference type="ARBA" id="ARBA00023242"/>
    </source>
</evidence>
<accession>A0A7N2L0X2</accession>
<organism evidence="6 7">
    <name type="scientific">Quercus lobata</name>
    <name type="common">Valley oak</name>
    <dbReference type="NCBI Taxonomy" id="97700"/>
    <lineage>
        <taxon>Eukaryota</taxon>
        <taxon>Viridiplantae</taxon>
        <taxon>Streptophyta</taxon>
        <taxon>Embryophyta</taxon>
        <taxon>Tracheophyta</taxon>
        <taxon>Spermatophyta</taxon>
        <taxon>Magnoliopsida</taxon>
        <taxon>eudicotyledons</taxon>
        <taxon>Gunneridae</taxon>
        <taxon>Pentapetalae</taxon>
        <taxon>rosids</taxon>
        <taxon>fabids</taxon>
        <taxon>Fagales</taxon>
        <taxon>Fagaceae</taxon>
        <taxon>Quercus</taxon>
    </lineage>
</organism>
<dbReference type="InterPro" id="IPR036093">
    <property type="entry name" value="NAC_dom_sf"/>
</dbReference>
<proteinExistence type="predicted"/>
<dbReference type="PROSITE" id="PS51005">
    <property type="entry name" value="NAC"/>
    <property type="match status" value="1"/>
</dbReference>
<protein>
    <recommendedName>
        <fullName evidence="5">NAC domain-containing protein</fullName>
    </recommendedName>
</protein>
<sequence>MTDFLVTRDDLVISVDFVKGCACGTWLEKSKPKRLYDSQGNVIGMDRMLSSKAKDLHSGKFNKTNWIMHEFSLANQKFGRINTVLCVIYKLNKGSGSDCEEANGRGLKRAFSSTTAGEEFPCFNTTAAAVISLEPEPEPEMPSADDEEFSCFNTTAAAVVSLEPEPEPEPEMPSADDEEFAAWVSGFFSSTAAVAEESSTFNTTGVMSHGQEDAQAREHKKRRLDAVADADADAFTNEEFAACIADPTFPDEPLSQIFSDLPPLVENYLQYKIYVVCGVCSWFGGDSVGETREATVFEGYRVKGGLSWSCGGLDESASLIAMGSSGGLGSACGGNMLEERKVLIYESGIKV</sequence>
<dbReference type="Gramene" id="QL02p081624:mrna">
    <property type="protein sequence ID" value="QL02p081624:mrna"/>
    <property type="gene ID" value="QL02p081624"/>
</dbReference>
<dbReference type="InterPro" id="IPR003441">
    <property type="entry name" value="NAC-dom"/>
</dbReference>
<reference evidence="7" key="1">
    <citation type="journal article" date="2016" name="G3 (Bethesda)">
        <title>First Draft Assembly and Annotation of the Genome of a California Endemic Oak Quercus lobata Nee (Fagaceae).</title>
        <authorList>
            <person name="Sork V.L."/>
            <person name="Fitz-Gibbon S.T."/>
            <person name="Puiu D."/>
            <person name="Crepeau M."/>
            <person name="Gugger P.F."/>
            <person name="Sherman R."/>
            <person name="Stevens K."/>
            <person name="Langley C.H."/>
            <person name="Pellegrini M."/>
            <person name="Salzberg S.L."/>
        </authorList>
    </citation>
    <scope>NUCLEOTIDE SEQUENCE [LARGE SCALE GENOMIC DNA]</scope>
    <source>
        <strain evidence="7">cv. SW786</strain>
    </source>
</reference>
<dbReference type="AlphaFoldDB" id="A0A7N2L0X2"/>
<name>A0A7N2L0X2_QUELO</name>
<keyword evidence="1" id="KW-0805">Transcription regulation</keyword>
<evidence type="ECO:0000256" key="2">
    <source>
        <dbReference type="ARBA" id="ARBA00023125"/>
    </source>
</evidence>